<evidence type="ECO:0000256" key="3">
    <source>
        <dbReference type="ARBA" id="ARBA00022553"/>
    </source>
</evidence>
<evidence type="ECO:0000313" key="10">
    <source>
        <dbReference type="EMBL" id="SEG63107.1"/>
    </source>
</evidence>
<keyword evidence="4" id="KW-0808">Transferase</keyword>
<accession>A0A1H6BRP6</accession>
<dbReference type="PRINTS" id="PR00344">
    <property type="entry name" value="BCTRLSENSOR"/>
</dbReference>
<dbReference type="Gene3D" id="1.10.287.130">
    <property type="match status" value="1"/>
</dbReference>
<keyword evidence="3 6" id="KW-0597">Phosphoprotein</keyword>
<dbReference type="InterPro" id="IPR003661">
    <property type="entry name" value="HisK_dim/P_dom"/>
</dbReference>
<dbReference type="AlphaFoldDB" id="A0A1H6BRP6"/>
<feature type="modified residue" description="4-aspartylphosphate" evidence="6">
    <location>
        <position position="668"/>
    </location>
</feature>
<evidence type="ECO:0000256" key="6">
    <source>
        <dbReference type="PROSITE-ProRule" id="PRU00169"/>
    </source>
</evidence>
<dbReference type="InterPro" id="IPR011006">
    <property type="entry name" value="CheY-like_superfamily"/>
</dbReference>
<dbReference type="PANTHER" id="PTHR43047:SF9">
    <property type="entry name" value="HISTIDINE KINASE"/>
    <property type="match status" value="1"/>
</dbReference>
<dbReference type="SUPFAM" id="SSF52172">
    <property type="entry name" value="CheY-like"/>
    <property type="match status" value="1"/>
</dbReference>
<dbReference type="Proteomes" id="UP000236752">
    <property type="component" value="Unassembled WGS sequence"/>
</dbReference>
<dbReference type="CDD" id="cd00082">
    <property type="entry name" value="HisKA"/>
    <property type="match status" value="1"/>
</dbReference>
<comment type="catalytic activity">
    <reaction evidence="1">
        <text>ATP + protein L-histidine = ADP + protein N-phospho-L-histidine.</text>
        <dbReference type="EC" id="2.7.13.3"/>
    </reaction>
</comment>
<evidence type="ECO:0000256" key="1">
    <source>
        <dbReference type="ARBA" id="ARBA00000085"/>
    </source>
</evidence>
<dbReference type="FunFam" id="3.30.565.10:FF:000049">
    <property type="entry name" value="Two-component sensor histidine kinase"/>
    <property type="match status" value="1"/>
</dbReference>
<evidence type="ECO:0000256" key="5">
    <source>
        <dbReference type="ARBA" id="ARBA00022777"/>
    </source>
</evidence>
<feature type="coiled-coil region" evidence="7">
    <location>
        <begin position="333"/>
        <end position="367"/>
    </location>
</feature>
<dbReference type="PROSITE" id="PS50110">
    <property type="entry name" value="RESPONSE_REGULATORY"/>
    <property type="match status" value="1"/>
</dbReference>
<dbReference type="EC" id="2.7.13.3" evidence="2"/>
<feature type="domain" description="Histidine kinase" evidence="8">
    <location>
        <begin position="381"/>
        <end position="592"/>
    </location>
</feature>
<dbReference type="Gene3D" id="3.30.565.10">
    <property type="entry name" value="Histidine kinase-like ATPase, C-terminal domain"/>
    <property type="match status" value="1"/>
</dbReference>
<dbReference type="InterPro" id="IPR003594">
    <property type="entry name" value="HATPase_dom"/>
</dbReference>
<dbReference type="SMART" id="SM00388">
    <property type="entry name" value="HisKA"/>
    <property type="match status" value="1"/>
</dbReference>
<proteinExistence type="predicted"/>
<dbReference type="OrthoDB" id="9764438at2"/>
<name>A0A1H6BRP6_9RHOB</name>
<organism evidence="10 11">
    <name type="scientific">Thalassococcus halodurans</name>
    <dbReference type="NCBI Taxonomy" id="373675"/>
    <lineage>
        <taxon>Bacteria</taxon>
        <taxon>Pseudomonadati</taxon>
        <taxon>Pseudomonadota</taxon>
        <taxon>Alphaproteobacteria</taxon>
        <taxon>Rhodobacterales</taxon>
        <taxon>Roseobacteraceae</taxon>
        <taxon>Thalassococcus</taxon>
    </lineage>
</organism>
<keyword evidence="5" id="KW-0418">Kinase</keyword>
<dbReference type="RefSeq" id="WP_103911875.1">
    <property type="nucleotide sequence ID" value="NZ_FNUZ01000008.1"/>
</dbReference>
<dbReference type="InterPro" id="IPR004358">
    <property type="entry name" value="Sig_transdc_His_kin-like_C"/>
</dbReference>
<dbReference type="EMBL" id="FNUZ01000008">
    <property type="protein sequence ID" value="SEG63107.1"/>
    <property type="molecule type" value="Genomic_DNA"/>
</dbReference>
<dbReference type="Pfam" id="PF02518">
    <property type="entry name" value="HATPase_c"/>
    <property type="match status" value="1"/>
</dbReference>
<dbReference type="Pfam" id="PF00512">
    <property type="entry name" value="HisKA"/>
    <property type="match status" value="1"/>
</dbReference>
<feature type="domain" description="Response regulatory" evidence="9">
    <location>
        <begin position="617"/>
        <end position="733"/>
    </location>
</feature>
<dbReference type="InterPro" id="IPR036890">
    <property type="entry name" value="HATPase_C_sf"/>
</dbReference>
<dbReference type="Gene3D" id="3.30.450.20">
    <property type="entry name" value="PAS domain"/>
    <property type="match status" value="2"/>
</dbReference>
<dbReference type="GO" id="GO:0005886">
    <property type="term" value="C:plasma membrane"/>
    <property type="evidence" value="ECO:0007669"/>
    <property type="project" value="TreeGrafter"/>
</dbReference>
<dbReference type="SUPFAM" id="SSF55874">
    <property type="entry name" value="ATPase domain of HSP90 chaperone/DNA topoisomerase II/histidine kinase"/>
    <property type="match status" value="1"/>
</dbReference>
<keyword evidence="7" id="KW-0175">Coiled coil</keyword>
<dbReference type="InterPro" id="IPR001789">
    <property type="entry name" value="Sig_transdc_resp-reg_receiver"/>
</dbReference>
<dbReference type="SUPFAM" id="SSF47384">
    <property type="entry name" value="Homodimeric domain of signal transducing histidine kinase"/>
    <property type="match status" value="1"/>
</dbReference>
<dbReference type="GO" id="GO:0000155">
    <property type="term" value="F:phosphorelay sensor kinase activity"/>
    <property type="evidence" value="ECO:0007669"/>
    <property type="project" value="InterPro"/>
</dbReference>
<protein>
    <recommendedName>
        <fullName evidence="2">histidine kinase</fullName>
        <ecNumber evidence="2">2.7.13.3</ecNumber>
    </recommendedName>
</protein>
<sequence length="742" mass="82096">MIPTLINPNDPLERQNEKLLKIAESLMRRVEESTNASGAAYAQFQRAAMLEQEVRARTQDLERALDLLNDSNGRLALANQETEAARANLANAIETVQEGFALFNTDEELVLCNSRFGMHMPDIRKALVPGLQFIDYVDLVSKSHYLSLPESETPLDWATRRMERHQDDHVIFNVRMSGRRWVQVSEHRTLDGGTVILQTDITDIMRVERQERDRILDDQARLIRATLEHIDQGLCIFDSKQRLAGWNTRASELLAIPTTQFQMGAQFSTLFARARAEMTFEGVTGPEAVEAWVNSEDERPPLSFEVNRGRTNYLSVFAQEMPDKGFVISFTDVTAERQAAQALANANEMLEQRVADRTEELAEALLDAERANASKSRFVAAASHDLLQPLSAAKLYVASLGGDDDNETRRVAAKAESALNSVEHILEALLDISKLDSGRASVHVSTVPLGDMFRQLGDAFRPAAHAKGLDLRIVPTKARVASDAAYLRRIVQNLMSNAIRYSEKGKILVGARHVGNSVRIEVWDTGIGIPKDQQEVVFREFQRLNADASAAEGMGLGLAIVERACGLLKHPVRLESEVGKGTMLSIEVPRVDMVAVDTDRTEPQNDVEQNGDLAGVIALLIENDENLRNALTMTMEGWGVNVIDCPGQDHAVDLLREIEVSPDFIIADYQLDDGALGTDAIKAITDEFGPIPSCIISANRSIELIDACAKSNLLLLPKPIDAQRLMQFLGGIVVPDDPKLRV</sequence>
<evidence type="ECO:0000313" key="11">
    <source>
        <dbReference type="Proteomes" id="UP000236752"/>
    </source>
</evidence>
<dbReference type="PROSITE" id="PS50109">
    <property type="entry name" value="HIS_KIN"/>
    <property type="match status" value="1"/>
</dbReference>
<gene>
    <name evidence="10" type="ORF">SAMN04488045_3724</name>
</gene>
<dbReference type="PANTHER" id="PTHR43047">
    <property type="entry name" value="TWO-COMPONENT HISTIDINE PROTEIN KINASE"/>
    <property type="match status" value="1"/>
</dbReference>
<evidence type="ECO:0000256" key="7">
    <source>
        <dbReference type="SAM" id="Coils"/>
    </source>
</evidence>
<evidence type="ECO:0000259" key="8">
    <source>
        <dbReference type="PROSITE" id="PS50109"/>
    </source>
</evidence>
<keyword evidence="11" id="KW-1185">Reference proteome</keyword>
<reference evidence="10 11" key="1">
    <citation type="submission" date="2016-10" db="EMBL/GenBank/DDBJ databases">
        <authorList>
            <person name="de Groot N.N."/>
        </authorList>
    </citation>
    <scope>NUCLEOTIDE SEQUENCE [LARGE SCALE GENOMIC DNA]</scope>
    <source>
        <strain evidence="10 11">DSM 26915</strain>
    </source>
</reference>
<evidence type="ECO:0000259" key="9">
    <source>
        <dbReference type="PROSITE" id="PS50110"/>
    </source>
</evidence>
<dbReference type="Pfam" id="PF12860">
    <property type="entry name" value="PAS_7"/>
    <property type="match status" value="2"/>
</dbReference>
<feature type="coiled-coil region" evidence="7">
    <location>
        <begin position="61"/>
        <end position="95"/>
    </location>
</feature>
<evidence type="ECO:0000256" key="4">
    <source>
        <dbReference type="ARBA" id="ARBA00022679"/>
    </source>
</evidence>
<dbReference type="InterPro" id="IPR005467">
    <property type="entry name" value="His_kinase_dom"/>
</dbReference>
<dbReference type="Gene3D" id="3.40.50.2300">
    <property type="match status" value="1"/>
</dbReference>
<evidence type="ECO:0000256" key="2">
    <source>
        <dbReference type="ARBA" id="ARBA00012438"/>
    </source>
</evidence>
<dbReference type="InterPro" id="IPR036097">
    <property type="entry name" value="HisK_dim/P_sf"/>
</dbReference>
<dbReference type="GO" id="GO:0009927">
    <property type="term" value="F:histidine phosphotransfer kinase activity"/>
    <property type="evidence" value="ECO:0007669"/>
    <property type="project" value="TreeGrafter"/>
</dbReference>
<dbReference type="SMART" id="SM00387">
    <property type="entry name" value="HATPase_c"/>
    <property type="match status" value="1"/>
</dbReference>